<keyword evidence="2" id="KW-1185">Reference proteome</keyword>
<accession>W4LQ70</accession>
<comment type="caution">
    <text evidence="1">The sequence shown here is derived from an EMBL/GenBank/DDBJ whole genome shotgun (WGS) entry which is preliminary data.</text>
</comment>
<proteinExistence type="predicted"/>
<sequence length="66" mass="6928">MSQQAPHSIATLIADLAAQAPASNLSPADARQQLDTLRGNGQDLAAFLTRKAGVRTHLLKSHLIGV</sequence>
<organism evidence="1 2">
    <name type="scientific">Entotheonella factor</name>
    <dbReference type="NCBI Taxonomy" id="1429438"/>
    <lineage>
        <taxon>Bacteria</taxon>
        <taxon>Pseudomonadati</taxon>
        <taxon>Nitrospinota/Tectimicrobiota group</taxon>
        <taxon>Candidatus Tectimicrobiota</taxon>
        <taxon>Candidatus Entotheonellia</taxon>
        <taxon>Candidatus Entotheonellales</taxon>
        <taxon>Candidatus Entotheonellaceae</taxon>
        <taxon>Candidatus Entotheonella</taxon>
    </lineage>
</organism>
<name>W4LQ70_ENTF1</name>
<dbReference type="EMBL" id="AZHW01000366">
    <property type="protein sequence ID" value="ETX00214.1"/>
    <property type="molecule type" value="Genomic_DNA"/>
</dbReference>
<dbReference type="AlphaFoldDB" id="W4LQ70"/>
<dbReference type="Proteomes" id="UP000019141">
    <property type="component" value="Unassembled WGS sequence"/>
</dbReference>
<protein>
    <submittedName>
        <fullName evidence="1">Uncharacterized protein</fullName>
    </submittedName>
</protein>
<dbReference type="HOGENOM" id="CLU_2823039_0_0_7"/>
<gene>
    <name evidence="1" type="ORF">ETSY1_12045</name>
</gene>
<evidence type="ECO:0000313" key="1">
    <source>
        <dbReference type="EMBL" id="ETX00214.1"/>
    </source>
</evidence>
<reference evidence="1 2" key="1">
    <citation type="journal article" date="2014" name="Nature">
        <title>An environmental bacterial taxon with a large and distinct metabolic repertoire.</title>
        <authorList>
            <person name="Wilson M.C."/>
            <person name="Mori T."/>
            <person name="Ruckert C."/>
            <person name="Uria A.R."/>
            <person name="Helf M.J."/>
            <person name="Takada K."/>
            <person name="Gernert C."/>
            <person name="Steffens U.A."/>
            <person name="Heycke N."/>
            <person name="Schmitt S."/>
            <person name="Rinke C."/>
            <person name="Helfrich E.J."/>
            <person name="Brachmann A.O."/>
            <person name="Gurgui C."/>
            <person name="Wakimoto T."/>
            <person name="Kracht M."/>
            <person name="Crusemann M."/>
            <person name="Hentschel U."/>
            <person name="Abe I."/>
            <person name="Matsunaga S."/>
            <person name="Kalinowski J."/>
            <person name="Takeyama H."/>
            <person name="Piel J."/>
        </authorList>
    </citation>
    <scope>NUCLEOTIDE SEQUENCE [LARGE SCALE GENOMIC DNA]</scope>
    <source>
        <strain evidence="2">TSY1</strain>
    </source>
</reference>
<evidence type="ECO:0000313" key="2">
    <source>
        <dbReference type="Proteomes" id="UP000019141"/>
    </source>
</evidence>